<sequence>MSENAGFQISLDIQGRLCVAIGGDDETFEKVSRLLDVGAKVIVVNPTLTTALKKLTASGKIIHRGRHFRSTDAQDAFLVLNLLREDTDLSKSLFELAKTERFLVWSIDQPDRSHFMMPALIKSGPLRVAISTSGASPALASELRRYGESIFDEEFGQFLDSLSALREELKKSEPNDARRRERLKEAVEGFRFTGTITYPASWEAQKKLSAS</sequence>
<evidence type="ECO:0000256" key="1">
    <source>
        <dbReference type="ARBA" id="ARBA00005010"/>
    </source>
</evidence>
<dbReference type="Gene3D" id="3.40.50.720">
    <property type="entry name" value="NAD(P)-binding Rossmann-like Domain"/>
    <property type="match status" value="1"/>
</dbReference>
<organism evidence="8 9">
    <name type="scientific">Candidatus Nitronereus thalassa</name>
    <dbReference type="NCBI Taxonomy" id="3020898"/>
    <lineage>
        <taxon>Bacteria</taxon>
        <taxon>Pseudomonadati</taxon>
        <taxon>Nitrospirota</taxon>
        <taxon>Nitrospiria</taxon>
        <taxon>Nitrospirales</taxon>
        <taxon>Nitrospiraceae</taxon>
        <taxon>Candidatus Nitronereus</taxon>
    </lineage>
</organism>
<evidence type="ECO:0000256" key="4">
    <source>
        <dbReference type="ARBA" id="ARBA00023027"/>
    </source>
</evidence>
<comment type="pathway">
    <text evidence="1">Porphyrin-containing compound metabolism; siroheme biosynthesis; sirohydrochlorin from precorrin-2: step 1/1.</text>
</comment>
<gene>
    <name evidence="8" type="ORF">PPG34_03570</name>
</gene>
<evidence type="ECO:0000313" key="9">
    <source>
        <dbReference type="Proteomes" id="UP001250932"/>
    </source>
</evidence>
<evidence type="ECO:0000256" key="5">
    <source>
        <dbReference type="ARBA" id="ARBA00023244"/>
    </source>
</evidence>
<dbReference type="PANTHER" id="PTHR35330">
    <property type="entry name" value="SIROHEME BIOSYNTHESIS PROTEIN MET8"/>
    <property type="match status" value="1"/>
</dbReference>
<feature type="domain" description="Siroheme synthase central" evidence="7">
    <location>
        <begin position="124"/>
        <end position="145"/>
    </location>
</feature>
<dbReference type="Pfam" id="PF14824">
    <property type="entry name" value="Sirohm_synth_M"/>
    <property type="match status" value="1"/>
</dbReference>
<keyword evidence="3" id="KW-0560">Oxidoreductase</keyword>
<dbReference type="Pfam" id="PF13241">
    <property type="entry name" value="NAD_binding_7"/>
    <property type="match status" value="1"/>
</dbReference>
<keyword evidence="5" id="KW-0627">Porphyrin biosynthesis</keyword>
<dbReference type="Gene3D" id="1.10.8.610">
    <property type="entry name" value="SirC, precorrin-2 dehydrogenase, C-terminal helical domain-like"/>
    <property type="match status" value="1"/>
</dbReference>
<protein>
    <recommendedName>
        <fullName evidence="2">precorrin-2 dehydrogenase</fullName>
        <ecNumber evidence="2">1.3.1.76</ecNumber>
    </recommendedName>
</protein>
<evidence type="ECO:0000256" key="2">
    <source>
        <dbReference type="ARBA" id="ARBA00012400"/>
    </source>
</evidence>
<reference evidence="8 9" key="1">
    <citation type="journal article" date="2023" name="ISME J.">
        <title>Cultivation and genomic characterization of novel and ubiquitous marine nitrite-oxidizing bacteria from the Nitrospirales.</title>
        <authorList>
            <person name="Mueller A.J."/>
            <person name="Daebeler A."/>
            <person name="Herbold C.W."/>
            <person name="Kirkegaard R.H."/>
            <person name="Daims H."/>
        </authorList>
    </citation>
    <scope>NUCLEOTIDE SEQUENCE [LARGE SCALE GENOMIC DNA]</scope>
    <source>
        <strain evidence="8 9">EB</strain>
    </source>
</reference>
<dbReference type="EC" id="1.3.1.76" evidence="2"/>
<dbReference type="InterPro" id="IPR028281">
    <property type="entry name" value="Sirohaem_synthase_central"/>
</dbReference>
<dbReference type="SUPFAM" id="SSF51735">
    <property type="entry name" value="NAD(P)-binding Rossmann-fold domains"/>
    <property type="match status" value="1"/>
</dbReference>
<comment type="catalytic activity">
    <reaction evidence="6">
        <text>precorrin-2 + NAD(+) = sirohydrochlorin + NADH + 2 H(+)</text>
        <dbReference type="Rhea" id="RHEA:15613"/>
        <dbReference type="ChEBI" id="CHEBI:15378"/>
        <dbReference type="ChEBI" id="CHEBI:57540"/>
        <dbReference type="ChEBI" id="CHEBI:57945"/>
        <dbReference type="ChEBI" id="CHEBI:58351"/>
        <dbReference type="ChEBI" id="CHEBI:58827"/>
        <dbReference type="EC" id="1.3.1.76"/>
    </reaction>
</comment>
<dbReference type="InterPro" id="IPR036291">
    <property type="entry name" value="NAD(P)-bd_dom_sf"/>
</dbReference>
<dbReference type="Proteomes" id="UP001250932">
    <property type="component" value="Unassembled WGS sequence"/>
</dbReference>
<dbReference type="EMBL" id="JAQOUE010000001">
    <property type="protein sequence ID" value="MDT7041412.1"/>
    <property type="molecule type" value="Genomic_DNA"/>
</dbReference>
<keyword evidence="9" id="KW-1185">Reference proteome</keyword>
<dbReference type="PANTHER" id="PTHR35330:SF1">
    <property type="entry name" value="SIROHEME BIOSYNTHESIS PROTEIN MET8"/>
    <property type="match status" value="1"/>
</dbReference>
<keyword evidence="4" id="KW-0520">NAD</keyword>
<evidence type="ECO:0000259" key="7">
    <source>
        <dbReference type="Pfam" id="PF14824"/>
    </source>
</evidence>
<dbReference type="SUPFAM" id="SSF75615">
    <property type="entry name" value="Siroheme synthase middle domains-like"/>
    <property type="match status" value="1"/>
</dbReference>
<dbReference type="NCBIfam" id="TIGR01470">
    <property type="entry name" value="cysG_Nterm"/>
    <property type="match status" value="1"/>
</dbReference>
<dbReference type="InterPro" id="IPR006367">
    <property type="entry name" value="Sirohaem_synthase_N"/>
</dbReference>
<dbReference type="RefSeq" id="WP_313831766.1">
    <property type="nucleotide sequence ID" value="NZ_JAQOUE010000001.1"/>
</dbReference>
<name>A0ABU3K4T1_9BACT</name>
<dbReference type="InterPro" id="IPR042518">
    <property type="entry name" value="SirC_C"/>
</dbReference>
<dbReference type="InterPro" id="IPR028161">
    <property type="entry name" value="Met8-like"/>
</dbReference>
<accession>A0ABU3K4T1</accession>
<evidence type="ECO:0000313" key="8">
    <source>
        <dbReference type="EMBL" id="MDT7041412.1"/>
    </source>
</evidence>
<comment type="caution">
    <text evidence="8">The sequence shown here is derived from an EMBL/GenBank/DDBJ whole genome shotgun (WGS) entry which is preliminary data.</text>
</comment>
<evidence type="ECO:0000256" key="3">
    <source>
        <dbReference type="ARBA" id="ARBA00023002"/>
    </source>
</evidence>
<evidence type="ECO:0000256" key="6">
    <source>
        <dbReference type="ARBA" id="ARBA00047561"/>
    </source>
</evidence>
<proteinExistence type="predicted"/>